<comment type="caution">
    <text evidence="2">The sequence shown here is derived from an EMBL/GenBank/DDBJ whole genome shotgun (WGS) entry which is preliminary data.</text>
</comment>
<dbReference type="Proteomes" id="UP001160334">
    <property type="component" value="Unassembled WGS sequence"/>
</dbReference>
<keyword evidence="3" id="KW-1185">Reference proteome</keyword>
<name>A0ABT6M881_9NOCA</name>
<accession>A0ABT6M881</accession>
<dbReference type="Pfam" id="PF04230">
    <property type="entry name" value="PS_pyruv_trans"/>
    <property type="match status" value="1"/>
</dbReference>
<feature type="domain" description="Polysaccharide pyruvyl transferase" evidence="1">
    <location>
        <begin position="12"/>
        <end position="271"/>
    </location>
</feature>
<protein>
    <submittedName>
        <fullName evidence="2">Polysaccharide pyruvyl transferase WcaK-like protein</fullName>
    </submittedName>
</protein>
<evidence type="ECO:0000313" key="2">
    <source>
        <dbReference type="EMBL" id="MDH6280513.1"/>
    </source>
</evidence>
<dbReference type="EMBL" id="JARXVC010000003">
    <property type="protein sequence ID" value="MDH6280513.1"/>
    <property type="molecule type" value="Genomic_DNA"/>
</dbReference>
<evidence type="ECO:0000259" key="1">
    <source>
        <dbReference type="Pfam" id="PF04230"/>
    </source>
</evidence>
<sequence length="346" mass="39772">MIFYWCAGQDDNIGDVILRRRMLRAVQDTGRACHVYVGRATPGFVEGLSLRHDDVVYRNFIRFVMVALLASLRREWLFAFNPGEIRCTRRQGIMHAILIPMMLVSHLRGRRCVRLGVGVHEYESMWKFPILVTVWLSRENVWRDRESRDRFGMGTVAPDWAFDEGSESSESADLSRHWLAISLRSDGPEPSNEWFASMQQISSAKGLEPIVVVQVRRDSLRARAIADRLHCSVVDWTGETHHVQEQRLRNVYRQSEAVVSDRLHVLIMALTEGAIPLGLMEHEDTKIGRHFRAAGFETVSWDVSGWTSEEIVQHGTRILEDRRSVETASRFARDRVEDMDMIVGAK</sequence>
<dbReference type="InterPro" id="IPR007345">
    <property type="entry name" value="Polysacch_pyruvyl_Trfase"/>
</dbReference>
<proteinExistence type="predicted"/>
<evidence type="ECO:0000313" key="3">
    <source>
        <dbReference type="Proteomes" id="UP001160334"/>
    </source>
</evidence>
<reference evidence="2 3" key="1">
    <citation type="submission" date="2023-04" db="EMBL/GenBank/DDBJ databases">
        <title>Forest soil microbial communities from Buena Vista Peninsula, Colon Province, Panama.</title>
        <authorList>
            <person name="Bouskill N."/>
        </authorList>
    </citation>
    <scope>NUCLEOTIDE SEQUENCE [LARGE SCALE GENOMIC DNA]</scope>
    <source>
        <strain evidence="2 3">CFH S0262</strain>
    </source>
</reference>
<dbReference type="RefSeq" id="WP_342394568.1">
    <property type="nucleotide sequence ID" value="NZ_JARXVC010000003.1"/>
</dbReference>
<organism evidence="2 3">
    <name type="scientific">Prescottella agglutinans</name>
    <dbReference type="NCBI Taxonomy" id="1644129"/>
    <lineage>
        <taxon>Bacteria</taxon>
        <taxon>Bacillati</taxon>
        <taxon>Actinomycetota</taxon>
        <taxon>Actinomycetes</taxon>
        <taxon>Mycobacteriales</taxon>
        <taxon>Nocardiaceae</taxon>
        <taxon>Prescottella</taxon>
    </lineage>
</organism>
<gene>
    <name evidence="2" type="ORF">M2280_001725</name>
</gene>